<reference evidence="7 8" key="1">
    <citation type="submission" date="2020-03" db="EMBL/GenBank/DDBJ databases">
        <title>WGS of actinomycetes isolated from Thailand.</title>
        <authorList>
            <person name="Thawai C."/>
        </authorList>
    </citation>
    <scope>NUCLEOTIDE SEQUENCE [LARGE SCALE GENOMIC DNA]</scope>
    <source>
        <strain evidence="7 8">PLAI 1-29</strain>
    </source>
</reference>
<dbReference type="GO" id="GO:0008233">
    <property type="term" value="F:peptidase activity"/>
    <property type="evidence" value="ECO:0007669"/>
    <property type="project" value="UniProtKB-KW"/>
</dbReference>
<dbReference type="SMART" id="SM00020">
    <property type="entry name" value="Tryp_SPc"/>
    <property type="match status" value="1"/>
</dbReference>
<dbReference type="PROSITE" id="PS50240">
    <property type="entry name" value="TRYPSIN_DOM"/>
    <property type="match status" value="1"/>
</dbReference>
<evidence type="ECO:0000313" key="7">
    <source>
        <dbReference type="EMBL" id="NJQ01962.1"/>
    </source>
</evidence>
<evidence type="ECO:0000256" key="5">
    <source>
        <dbReference type="SAM" id="SignalP"/>
    </source>
</evidence>
<feature type="region of interest" description="Disordered" evidence="4">
    <location>
        <begin position="276"/>
        <end position="365"/>
    </location>
</feature>
<dbReference type="InterPro" id="IPR043504">
    <property type="entry name" value="Peptidase_S1_PA_chymotrypsin"/>
</dbReference>
<keyword evidence="8" id="KW-1185">Reference proteome</keyword>
<comment type="caution">
    <text evidence="7">The sequence shown here is derived from an EMBL/GenBank/DDBJ whole genome shotgun (WGS) entry which is preliminary data.</text>
</comment>
<evidence type="ECO:0000256" key="4">
    <source>
        <dbReference type="SAM" id="MobiDB-lite"/>
    </source>
</evidence>
<feature type="chain" id="PRO_5045657381" evidence="5">
    <location>
        <begin position="20"/>
        <end position="365"/>
    </location>
</feature>
<dbReference type="InterPro" id="IPR009003">
    <property type="entry name" value="Peptidase_S1_PA"/>
</dbReference>
<feature type="compositionally biased region" description="Polar residues" evidence="4">
    <location>
        <begin position="296"/>
        <end position="305"/>
    </location>
</feature>
<feature type="signal peptide" evidence="5">
    <location>
        <begin position="1"/>
        <end position="19"/>
    </location>
</feature>
<dbReference type="PRINTS" id="PR00722">
    <property type="entry name" value="CHYMOTRYPSIN"/>
</dbReference>
<comment type="similarity">
    <text evidence="1">Belongs to the peptidase S1 family.</text>
</comment>
<keyword evidence="3 7" id="KW-0645">Protease</keyword>
<feature type="domain" description="Peptidase S1" evidence="6">
    <location>
        <begin position="37"/>
        <end position="266"/>
    </location>
</feature>
<organism evidence="7 8">
    <name type="scientific">Streptomyces zingiberis</name>
    <dbReference type="NCBI Taxonomy" id="2053010"/>
    <lineage>
        <taxon>Bacteria</taxon>
        <taxon>Bacillati</taxon>
        <taxon>Actinomycetota</taxon>
        <taxon>Actinomycetes</taxon>
        <taxon>Kitasatosporales</taxon>
        <taxon>Streptomycetaceae</taxon>
        <taxon>Streptomyces</taxon>
    </lineage>
</organism>
<evidence type="ECO:0000256" key="3">
    <source>
        <dbReference type="RuleBase" id="RU363034"/>
    </source>
</evidence>
<dbReference type="InterPro" id="IPR018114">
    <property type="entry name" value="TRYPSIN_HIS"/>
</dbReference>
<dbReference type="EMBL" id="JAATEN010000011">
    <property type="protein sequence ID" value="NJQ01962.1"/>
    <property type="molecule type" value="Genomic_DNA"/>
</dbReference>
<evidence type="ECO:0000256" key="1">
    <source>
        <dbReference type="ARBA" id="ARBA00007664"/>
    </source>
</evidence>
<feature type="compositionally biased region" description="Low complexity" evidence="4">
    <location>
        <begin position="276"/>
        <end position="295"/>
    </location>
</feature>
<dbReference type="PANTHER" id="PTHR24276">
    <property type="entry name" value="POLYSERASE-RELATED"/>
    <property type="match status" value="1"/>
</dbReference>
<evidence type="ECO:0000313" key="8">
    <source>
        <dbReference type="Proteomes" id="UP000695264"/>
    </source>
</evidence>
<keyword evidence="3" id="KW-0378">Hydrolase</keyword>
<dbReference type="Gene3D" id="2.40.10.10">
    <property type="entry name" value="Trypsin-like serine proteases"/>
    <property type="match status" value="2"/>
</dbReference>
<evidence type="ECO:0000256" key="2">
    <source>
        <dbReference type="ARBA" id="ARBA00023157"/>
    </source>
</evidence>
<sequence length="365" mass="36299">MSVLRNLARSLALIPAAVASLGASLAAAPGAAADGAVVGGRKASTADRPWAVALASRDRFGDARAGQFCGGVVVGRRTVLTAAHCLSQEVLGVEPTAVPDLTVITGRDDLRADGGEELRVRQAWVNPGYDSVSNAGDLAVLTVDGIRPGTGLRTARAGDGAYRPGTPAEVYGWGDTTGDGRYAAVLRAARVSVLADEVCERAYPGSAHGTYQRESMVCAGSPGGGGDACQGDSGGPLVARGRLVGLVSWGSGCGTAGSPGVYTRVSTAMGTAEAAGAVEDGEAPVAGAGRADGAGTTENAENTESAGAEAADGRGAVGPVEAEDAEVMDGHDRATGGAENAEDTGDTGDTGDAWAFGEEEAARQR</sequence>
<proteinExistence type="inferred from homology"/>
<dbReference type="PROSITE" id="PS00134">
    <property type="entry name" value="TRYPSIN_HIS"/>
    <property type="match status" value="1"/>
</dbReference>
<dbReference type="SUPFAM" id="SSF50494">
    <property type="entry name" value="Trypsin-like serine proteases"/>
    <property type="match status" value="1"/>
</dbReference>
<dbReference type="InterPro" id="IPR033116">
    <property type="entry name" value="TRYPSIN_SER"/>
</dbReference>
<dbReference type="Pfam" id="PF00089">
    <property type="entry name" value="Trypsin"/>
    <property type="match status" value="1"/>
</dbReference>
<protein>
    <submittedName>
        <fullName evidence="7">Serine protease</fullName>
    </submittedName>
</protein>
<dbReference type="Proteomes" id="UP000695264">
    <property type="component" value="Unassembled WGS sequence"/>
</dbReference>
<accession>A0ABX1C229</accession>
<dbReference type="InterPro" id="IPR001314">
    <property type="entry name" value="Peptidase_S1A"/>
</dbReference>
<dbReference type="InterPro" id="IPR001254">
    <property type="entry name" value="Trypsin_dom"/>
</dbReference>
<dbReference type="PROSITE" id="PS00135">
    <property type="entry name" value="TRYPSIN_SER"/>
    <property type="match status" value="1"/>
</dbReference>
<keyword evidence="5" id="KW-0732">Signal</keyword>
<gene>
    <name evidence="7" type="ORF">HCK00_15825</name>
</gene>
<evidence type="ECO:0000259" key="6">
    <source>
        <dbReference type="PROSITE" id="PS50240"/>
    </source>
</evidence>
<dbReference type="PANTHER" id="PTHR24276:SF98">
    <property type="entry name" value="FI18310P1-RELATED"/>
    <property type="match status" value="1"/>
</dbReference>
<dbReference type="InterPro" id="IPR050430">
    <property type="entry name" value="Peptidase_S1"/>
</dbReference>
<keyword evidence="3" id="KW-0720">Serine protease</keyword>
<dbReference type="CDD" id="cd00190">
    <property type="entry name" value="Tryp_SPc"/>
    <property type="match status" value="1"/>
</dbReference>
<name>A0ABX1C229_9ACTN</name>
<keyword evidence="2" id="KW-1015">Disulfide bond</keyword>
<dbReference type="GO" id="GO:0006508">
    <property type="term" value="P:proteolysis"/>
    <property type="evidence" value="ECO:0007669"/>
    <property type="project" value="UniProtKB-KW"/>
</dbReference>